<evidence type="ECO:0000259" key="1">
    <source>
        <dbReference type="PROSITE" id="PS01124"/>
    </source>
</evidence>
<dbReference type="AlphaFoldDB" id="A0A7W5GDA0"/>
<organism evidence="2 3">
    <name type="scientific">Paenibacillus endophyticus</name>
    <dbReference type="NCBI Taxonomy" id="1294268"/>
    <lineage>
        <taxon>Bacteria</taxon>
        <taxon>Bacillati</taxon>
        <taxon>Bacillota</taxon>
        <taxon>Bacilli</taxon>
        <taxon>Bacillales</taxon>
        <taxon>Paenibacillaceae</taxon>
        <taxon>Paenibacillus</taxon>
    </lineage>
</organism>
<gene>
    <name evidence="2" type="ORF">FHS16_005834</name>
</gene>
<dbReference type="EMBL" id="JACHXW010000028">
    <property type="protein sequence ID" value="MBB3155726.1"/>
    <property type="molecule type" value="Genomic_DNA"/>
</dbReference>
<reference evidence="2 3" key="1">
    <citation type="submission" date="2020-08" db="EMBL/GenBank/DDBJ databases">
        <title>Genomic Encyclopedia of Type Strains, Phase III (KMG-III): the genomes of soil and plant-associated and newly described type strains.</title>
        <authorList>
            <person name="Whitman W."/>
        </authorList>
    </citation>
    <scope>NUCLEOTIDE SEQUENCE [LARGE SCALE GENOMIC DNA]</scope>
    <source>
        <strain evidence="2 3">CECT 8234</strain>
    </source>
</reference>
<evidence type="ECO:0000313" key="3">
    <source>
        <dbReference type="Proteomes" id="UP000518605"/>
    </source>
</evidence>
<dbReference type="Proteomes" id="UP000518605">
    <property type="component" value="Unassembled WGS sequence"/>
</dbReference>
<dbReference type="PROSITE" id="PS01124">
    <property type="entry name" value="HTH_ARAC_FAMILY_2"/>
    <property type="match status" value="1"/>
</dbReference>
<dbReference type="GO" id="GO:0043565">
    <property type="term" value="F:sequence-specific DNA binding"/>
    <property type="evidence" value="ECO:0007669"/>
    <property type="project" value="InterPro"/>
</dbReference>
<name>A0A7W5GDA0_9BACL</name>
<dbReference type="GO" id="GO:0003700">
    <property type="term" value="F:DNA-binding transcription factor activity"/>
    <property type="evidence" value="ECO:0007669"/>
    <property type="project" value="InterPro"/>
</dbReference>
<proteinExistence type="predicted"/>
<feature type="domain" description="HTH araC/xylS-type" evidence="1">
    <location>
        <begin position="1"/>
        <end position="34"/>
    </location>
</feature>
<dbReference type="InterPro" id="IPR018060">
    <property type="entry name" value="HTH_AraC"/>
</dbReference>
<dbReference type="Gene3D" id="1.10.10.60">
    <property type="entry name" value="Homeodomain-like"/>
    <property type="match status" value="1"/>
</dbReference>
<protein>
    <submittedName>
        <fullName evidence="2">YesN/AraC family two-component response regulator</fullName>
    </submittedName>
</protein>
<keyword evidence="3" id="KW-1185">Reference proteome</keyword>
<sequence length="34" mass="4052">MLKQTDNKIYSIGNQVGYPNTNWFIKKFKEQGFL</sequence>
<comment type="caution">
    <text evidence="2">The sequence shown here is derived from an EMBL/GenBank/DDBJ whole genome shotgun (WGS) entry which is preliminary data.</text>
</comment>
<accession>A0A7W5GDA0</accession>
<evidence type="ECO:0000313" key="2">
    <source>
        <dbReference type="EMBL" id="MBB3155726.1"/>
    </source>
</evidence>